<accession>A0AAV4NVR1</accession>
<name>A0AAV4NVR1_CAEEX</name>
<dbReference type="EMBL" id="BPLR01021367">
    <property type="protein sequence ID" value="GIX88861.1"/>
    <property type="molecule type" value="Genomic_DNA"/>
</dbReference>
<evidence type="ECO:0000313" key="2">
    <source>
        <dbReference type="EMBL" id="GIX88861.1"/>
    </source>
</evidence>
<organism evidence="2 3">
    <name type="scientific">Caerostris extrusa</name>
    <name type="common">Bark spider</name>
    <name type="synonym">Caerostris bankana</name>
    <dbReference type="NCBI Taxonomy" id="172846"/>
    <lineage>
        <taxon>Eukaryota</taxon>
        <taxon>Metazoa</taxon>
        <taxon>Ecdysozoa</taxon>
        <taxon>Arthropoda</taxon>
        <taxon>Chelicerata</taxon>
        <taxon>Arachnida</taxon>
        <taxon>Araneae</taxon>
        <taxon>Araneomorphae</taxon>
        <taxon>Entelegynae</taxon>
        <taxon>Araneoidea</taxon>
        <taxon>Araneidae</taxon>
        <taxon>Caerostris</taxon>
    </lineage>
</organism>
<proteinExistence type="predicted"/>
<reference evidence="2 3" key="1">
    <citation type="submission" date="2021-06" db="EMBL/GenBank/DDBJ databases">
        <title>Caerostris extrusa draft genome.</title>
        <authorList>
            <person name="Kono N."/>
            <person name="Arakawa K."/>
        </authorList>
    </citation>
    <scope>NUCLEOTIDE SEQUENCE [LARGE SCALE GENOMIC DNA]</scope>
</reference>
<comment type="caution">
    <text evidence="2">The sequence shown here is derived from an EMBL/GenBank/DDBJ whole genome shotgun (WGS) entry which is preliminary data.</text>
</comment>
<dbReference type="Proteomes" id="UP001054945">
    <property type="component" value="Unassembled WGS sequence"/>
</dbReference>
<dbReference type="AlphaFoldDB" id="A0AAV4NVR1"/>
<sequence>MNLNLPCGQKRCLLLEMASMRFSYIQNNASFASNVSHFYHKAAAENRKQKPKKRRDLFSSSFPPSFHPPTTCALLPKLHSTRA</sequence>
<evidence type="ECO:0000256" key="1">
    <source>
        <dbReference type="SAM" id="MobiDB-lite"/>
    </source>
</evidence>
<protein>
    <submittedName>
        <fullName evidence="2">Uncharacterized protein</fullName>
    </submittedName>
</protein>
<feature type="region of interest" description="Disordered" evidence="1">
    <location>
        <begin position="44"/>
        <end position="83"/>
    </location>
</feature>
<evidence type="ECO:0000313" key="3">
    <source>
        <dbReference type="Proteomes" id="UP001054945"/>
    </source>
</evidence>
<keyword evidence="3" id="KW-1185">Reference proteome</keyword>
<gene>
    <name evidence="2" type="ORF">CEXT_311271</name>
</gene>